<dbReference type="GO" id="GO:0009691">
    <property type="term" value="P:cytokinin biosynthetic process"/>
    <property type="evidence" value="ECO:0007669"/>
    <property type="project" value="InterPro"/>
</dbReference>
<evidence type="ECO:0008006" key="3">
    <source>
        <dbReference type="Google" id="ProtNLM"/>
    </source>
</evidence>
<dbReference type="Pfam" id="PF03641">
    <property type="entry name" value="Lysine_decarbox"/>
    <property type="match status" value="1"/>
</dbReference>
<proteinExistence type="predicted"/>
<dbReference type="PANTHER" id="PTHR31223">
    <property type="entry name" value="LOG FAMILY PROTEIN YJL055W"/>
    <property type="match status" value="1"/>
</dbReference>
<dbReference type="Gene3D" id="3.40.50.450">
    <property type="match status" value="1"/>
</dbReference>
<dbReference type="GO" id="GO:0016799">
    <property type="term" value="F:hydrolase activity, hydrolyzing N-glycosyl compounds"/>
    <property type="evidence" value="ECO:0007669"/>
    <property type="project" value="TreeGrafter"/>
</dbReference>
<accession>A0A0C3Q6Z9</accession>
<dbReference type="InterPro" id="IPR031100">
    <property type="entry name" value="LOG_fam"/>
</dbReference>
<gene>
    <name evidence="1" type="ORF">M407DRAFT_61370</name>
</gene>
<reference evidence="2" key="2">
    <citation type="submission" date="2015-01" db="EMBL/GenBank/DDBJ databases">
        <title>Evolutionary Origins and Diversification of the Mycorrhizal Mutualists.</title>
        <authorList>
            <consortium name="DOE Joint Genome Institute"/>
            <consortium name="Mycorrhizal Genomics Consortium"/>
            <person name="Kohler A."/>
            <person name="Kuo A."/>
            <person name="Nagy L.G."/>
            <person name="Floudas D."/>
            <person name="Copeland A."/>
            <person name="Barry K.W."/>
            <person name="Cichocki N."/>
            <person name="Veneault-Fourrey C."/>
            <person name="LaButti K."/>
            <person name="Lindquist E.A."/>
            <person name="Lipzen A."/>
            <person name="Lundell T."/>
            <person name="Morin E."/>
            <person name="Murat C."/>
            <person name="Riley R."/>
            <person name="Ohm R."/>
            <person name="Sun H."/>
            <person name="Tunlid A."/>
            <person name="Henrissat B."/>
            <person name="Grigoriev I.V."/>
            <person name="Hibbett D.S."/>
            <person name="Martin F."/>
        </authorList>
    </citation>
    <scope>NUCLEOTIDE SEQUENCE [LARGE SCALE GENOMIC DNA]</scope>
    <source>
        <strain evidence="2">MUT 4182</strain>
    </source>
</reference>
<dbReference type="GO" id="GO:0005829">
    <property type="term" value="C:cytosol"/>
    <property type="evidence" value="ECO:0007669"/>
    <property type="project" value="TreeGrafter"/>
</dbReference>
<name>A0A0C3Q6Z9_9AGAM</name>
<dbReference type="OrthoDB" id="414463at2759"/>
<feature type="non-terminal residue" evidence="1">
    <location>
        <position position="216"/>
    </location>
</feature>
<reference evidence="1 2" key="1">
    <citation type="submission" date="2014-04" db="EMBL/GenBank/DDBJ databases">
        <authorList>
            <consortium name="DOE Joint Genome Institute"/>
            <person name="Kuo A."/>
            <person name="Girlanda M."/>
            <person name="Perotto S."/>
            <person name="Kohler A."/>
            <person name="Nagy L.G."/>
            <person name="Floudas D."/>
            <person name="Copeland A."/>
            <person name="Barry K.W."/>
            <person name="Cichocki N."/>
            <person name="Veneault-Fourrey C."/>
            <person name="LaButti K."/>
            <person name="Lindquist E.A."/>
            <person name="Lipzen A."/>
            <person name="Lundell T."/>
            <person name="Morin E."/>
            <person name="Murat C."/>
            <person name="Sun H."/>
            <person name="Tunlid A."/>
            <person name="Henrissat B."/>
            <person name="Grigoriev I.V."/>
            <person name="Hibbett D.S."/>
            <person name="Martin F."/>
            <person name="Nordberg H.P."/>
            <person name="Cantor M.N."/>
            <person name="Hua S.X."/>
        </authorList>
    </citation>
    <scope>NUCLEOTIDE SEQUENCE [LARGE SCALE GENOMIC DNA]</scope>
    <source>
        <strain evidence="1 2">MUT 4182</strain>
    </source>
</reference>
<dbReference type="PANTHER" id="PTHR31223:SF70">
    <property type="entry name" value="LOG FAMILY PROTEIN YJL055W"/>
    <property type="match status" value="1"/>
</dbReference>
<dbReference type="InterPro" id="IPR005269">
    <property type="entry name" value="LOG"/>
</dbReference>
<evidence type="ECO:0000313" key="2">
    <source>
        <dbReference type="Proteomes" id="UP000054248"/>
    </source>
</evidence>
<dbReference type="NCBIfam" id="TIGR00730">
    <property type="entry name" value="Rossman fold protein, TIGR00730 family"/>
    <property type="match status" value="1"/>
</dbReference>
<sequence>SSSASTSTDALPPPASSVSADPRAVCVYCASSPGLSPEYRKAAESLGAALAASSRTLIYGGGDRGLMGIVSNTVIENSGKAMGIIPRSLILAGGEGRGPVERAASQATVEQIEQGARNVKKDVAVVNSGNMQTIVVNSMHERKLQMARIAGAGFVTLPGGFGTYEEVLEAITWSQIGINQKPVIVLNVNGFYEPLRTLIDGAIKEAFIQENGRRLV</sequence>
<dbReference type="STRING" id="1051891.A0A0C3Q6Z9"/>
<dbReference type="AlphaFoldDB" id="A0A0C3Q6Z9"/>
<evidence type="ECO:0000313" key="1">
    <source>
        <dbReference type="EMBL" id="KIO19199.1"/>
    </source>
</evidence>
<dbReference type="EMBL" id="KN823236">
    <property type="protein sequence ID" value="KIO19199.1"/>
    <property type="molecule type" value="Genomic_DNA"/>
</dbReference>
<organism evidence="1 2">
    <name type="scientific">Tulasnella calospora MUT 4182</name>
    <dbReference type="NCBI Taxonomy" id="1051891"/>
    <lineage>
        <taxon>Eukaryota</taxon>
        <taxon>Fungi</taxon>
        <taxon>Dikarya</taxon>
        <taxon>Basidiomycota</taxon>
        <taxon>Agaricomycotina</taxon>
        <taxon>Agaricomycetes</taxon>
        <taxon>Cantharellales</taxon>
        <taxon>Tulasnellaceae</taxon>
        <taxon>Tulasnella</taxon>
    </lineage>
</organism>
<dbReference type="HOGENOM" id="CLU_058336_4_0_1"/>
<protein>
    <recommendedName>
        <fullName evidence="3">Cytokinin riboside 5'-monophosphate phosphoribohydrolase</fullName>
    </recommendedName>
</protein>
<dbReference type="Proteomes" id="UP000054248">
    <property type="component" value="Unassembled WGS sequence"/>
</dbReference>
<feature type="non-terminal residue" evidence="1">
    <location>
        <position position="1"/>
    </location>
</feature>
<keyword evidence="2" id="KW-1185">Reference proteome</keyword>
<dbReference type="SUPFAM" id="SSF102405">
    <property type="entry name" value="MCP/YpsA-like"/>
    <property type="match status" value="1"/>
</dbReference>